<keyword evidence="3" id="KW-1185">Reference proteome</keyword>
<dbReference type="GO" id="GO:0032259">
    <property type="term" value="P:methylation"/>
    <property type="evidence" value="ECO:0007669"/>
    <property type="project" value="UniProtKB-KW"/>
</dbReference>
<reference evidence="2 3" key="1">
    <citation type="journal article" date="2003" name="Proc. Natl. Acad. Sci. U.S.A.">
        <title>Genome sequence of the cyanobacterium Prochlorococcus marinus SS120, a nearly minimal oxyphototrophic genome.</title>
        <authorList>
            <person name="Dufresne A."/>
            <person name="Salanoubat M."/>
            <person name="Partensky F."/>
            <person name="Artiguenave F."/>
            <person name="Axmann I.M."/>
            <person name="Barbe V."/>
            <person name="Duprat S."/>
            <person name="Galperin M.Y."/>
            <person name="Koonin E.V."/>
            <person name="Le Gall F."/>
            <person name="Makarova K.S."/>
            <person name="Ostrowski M."/>
            <person name="Oztas S."/>
            <person name="Robert C."/>
            <person name="Rogozin I.B."/>
            <person name="Scanlan D.J."/>
            <person name="Tandeau de Marsac N."/>
            <person name="Weissenbach J."/>
            <person name="Wincker P."/>
            <person name="Wolf Y.I."/>
            <person name="Hess W.R."/>
        </authorList>
    </citation>
    <scope>NUCLEOTIDE SEQUENCE [LARGE SCALE GENOMIC DNA]</scope>
    <source>
        <strain evidence="3">SARG / CCMP1375 / SS120</strain>
    </source>
</reference>
<dbReference type="Proteomes" id="UP000001420">
    <property type="component" value="Chromosome"/>
</dbReference>
<evidence type="ECO:0000259" key="1">
    <source>
        <dbReference type="Pfam" id="PF13649"/>
    </source>
</evidence>
<dbReference type="EnsemblBacteria" id="AAQ00329">
    <property type="protein sequence ID" value="AAQ00329"/>
    <property type="gene ID" value="Pro_1285"/>
</dbReference>
<keyword evidence="2" id="KW-0808">Transferase</keyword>
<feature type="domain" description="Methyltransferase" evidence="1">
    <location>
        <begin position="78"/>
        <end position="166"/>
    </location>
</feature>
<dbReference type="OrthoDB" id="9772751at2"/>
<evidence type="ECO:0000313" key="3">
    <source>
        <dbReference type="Proteomes" id="UP000001420"/>
    </source>
</evidence>
<dbReference type="eggNOG" id="COG2226">
    <property type="taxonomic scope" value="Bacteria"/>
</dbReference>
<proteinExistence type="predicted"/>
<dbReference type="HOGENOM" id="CLU_1259534_0_0_3"/>
<accession>Q7VB15</accession>
<evidence type="ECO:0000313" key="2">
    <source>
        <dbReference type="EMBL" id="AAQ00329.1"/>
    </source>
</evidence>
<sequence length="219" mass="25333">MPQANLMARYPKPNRSNLLKVRSEVTSEDCEIAKQFDYEYFDGPRRLGLGGYKYIEGYWSDVVTDFIDFYKLDSHSSVLDVGSGKGFMLFDFCRSIPNLRIRGLEYSNYCINNTLPIIRPHIDSGCCSSLPYESNSFDLAISIATIHNLDINGVKRSLRELIRVSKNSFIKVNGFRTKEEAAKLNEWNLVAKTILHVDQWHELFDEVGYDREWDFFVPC</sequence>
<dbReference type="PATRIC" id="fig|167539.5.peg.1347"/>
<name>Q7VB15_PROMA</name>
<dbReference type="Gene3D" id="3.40.50.150">
    <property type="entry name" value="Vaccinia Virus protein VP39"/>
    <property type="match status" value="1"/>
</dbReference>
<dbReference type="GO" id="GO:0008168">
    <property type="term" value="F:methyltransferase activity"/>
    <property type="evidence" value="ECO:0007669"/>
    <property type="project" value="UniProtKB-KW"/>
</dbReference>
<dbReference type="SUPFAM" id="SSF53335">
    <property type="entry name" value="S-adenosyl-L-methionine-dependent methyltransferases"/>
    <property type="match status" value="1"/>
</dbReference>
<dbReference type="KEGG" id="pma:Pro_1285"/>
<dbReference type="AlphaFoldDB" id="Q7VB15"/>
<dbReference type="InterPro" id="IPR029063">
    <property type="entry name" value="SAM-dependent_MTases_sf"/>
</dbReference>
<dbReference type="STRING" id="167539.Pro_1285"/>
<dbReference type="InterPro" id="IPR041698">
    <property type="entry name" value="Methyltransf_25"/>
</dbReference>
<dbReference type="Pfam" id="PF13649">
    <property type="entry name" value="Methyltransf_25"/>
    <property type="match status" value="1"/>
</dbReference>
<protein>
    <submittedName>
        <fullName evidence="2">SAM-dependent methyltransferase</fullName>
    </submittedName>
</protein>
<gene>
    <name evidence="2" type="primary">smtA</name>
    <name evidence="2" type="ordered locus">Pro_1285</name>
</gene>
<keyword evidence="2" id="KW-0489">Methyltransferase</keyword>
<organism evidence="2 3">
    <name type="scientific">Prochlorococcus marinus (strain SARG / CCMP1375 / SS120)</name>
    <dbReference type="NCBI Taxonomy" id="167539"/>
    <lineage>
        <taxon>Bacteria</taxon>
        <taxon>Bacillati</taxon>
        <taxon>Cyanobacteriota</taxon>
        <taxon>Cyanophyceae</taxon>
        <taxon>Synechococcales</taxon>
        <taxon>Prochlorococcaceae</taxon>
        <taxon>Prochlorococcus</taxon>
    </lineage>
</organism>
<dbReference type="EMBL" id="AE017126">
    <property type="protein sequence ID" value="AAQ00329.1"/>
    <property type="molecule type" value="Genomic_DNA"/>
</dbReference>